<evidence type="ECO:0000313" key="6">
    <source>
        <dbReference type="Proteomes" id="UP000037460"/>
    </source>
</evidence>
<dbReference type="NCBIfam" id="TIGR00309">
    <property type="entry name" value="V_ATPase_subD"/>
    <property type="match status" value="1"/>
</dbReference>
<evidence type="ECO:0000256" key="2">
    <source>
        <dbReference type="ARBA" id="ARBA00022448"/>
    </source>
</evidence>
<reference evidence="6" key="1">
    <citation type="journal article" date="2015" name="PLoS Genet.">
        <title>Genome Sequence and Transcriptome Analyses of Chrysochromulina tobin: Metabolic Tools for Enhanced Algal Fitness in the Prominent Order Prymnesiales (Haptophyceae).</title>
        <authorList>
            <person name="Hovde B.T."/>
            <person name="Deodato C.R."/>
            <person name="Hunsperger H.M."/>
            <person name="Ryken S.A."/>
            <person name="Yost W."/>
            <person name="Jha R.K."/>
            <person name="Patterson J."/>
            <person name="Monnat R.J. Jr."/>
            <person name="Barlow S.B."/>
            <person name="Starkenburg S.R."/>
            <person name="Cattolico R.A."/>
        </authorList>
    </citation>
    <scope>NUCLEOTIDE SEQUENCE</scope>
    <source>
        <strain evidence="6">CCMP291</strain>
    </source>
</reference>
<evidence type="ECO:0000256" key="3">
    <source>
        <dbReference type="ARBA" id="ARBA00023065"/>
    </source>
</evidence>
<dbReference type="GO" id="GO:0046961">
    <property type="term" value="F:proton-transporting ATPase activity, rotational mechanism"/>
    <property type="evidence" value="ECO:0007669"/>
    <property type="project" value="InterPro"/>
</dbReference>
<dbReference type="PANTHER" id="PTHR11671">
    <property type="entry name" value="V-TYPE ATP SYNTHASE SUBUNIT D"/>
    <property type="match status" value="1"/>
</dbReference>
<protein>
    <submittedName>
        <fullName evidence="5">V-type proton ATPase subunit d-like protein</fullName>
    </submittedName>
</protein>
<keyword evidence="3" id="KW-0406">Ion transport</keyword>
<dbReference type="HAMAP" id="MF_00271">
    <property type="entry name" value="ATP_synth_D_arch"/>
    <property type="match status" value="1"/>
</dbReference>
<comment type="similarity">
    <text evidence="1">Belongs to the V-ATPase D subunit family.</text>
</comment>
<evidence type="ECO:0000256" key="4">
    <source>
        <dbReference type="SAM" id="MobiDB-lite"/>
    </source>
</evidence>
<keyword evidence="2" id="KW-0813">Transport</keyword>
<evidence type="ECO:0000313" key="5">
    <source>
        <dbReference type="EMBL" id="KOO31734.1"/>
    </source>
</evidence>
<dbReference type="Pfam" id="PF01813">
    <property type="entry name" value="ATP-synt_D"/>
    <property type="match status" value="1"/>
</dbReference>
<keyword evidence="6" id="KW-1185">Reference proteome</keyword>
<comment type="caution">
    <text evidence="5">The sequence shown here is derived from an EMBL/GenBank/DDBJ whole genome shotgun (WGS) entry which is preliminary data.</text>
</comment>
<evidence type="ECO:0000256" key="1">
    <source>
        <dbReference type="ARBA" id="ARBA00005850"/>
    </source>
</evidence>
<sequence length="255" mass="27877">MAAARLAVFPTRQNLQVMKVKLTGAKKGHSLLKKKADALTMRLRALLKNILQAKEDMGAAFREGNFALAEVKYAAGDVNVMVKESVTSASRRVEIRVDNIAGVKVPVFKAIEVSDGKEGLVLTGLSKGGREITKARSTFAKAVDVLVQLATLQTSFMILDEAIKVTSRRVNALDTVVIPKIANTVEYIKSELDELEREEFFRLKRSQDKKKKDMLARKKESMAKEAELAAKESAKGAPSNDLLAVGGARDSDVVF</sequence>
<proteinExistence type="inferred from homology"/>
<dbReference type="InterPro" id="IPR002699">
    <property type="entry name" value="V_ATPase_D"/>
</dbReference>
<gene>
    <name evidence="5" type="ORF">Ctob_005815</name>
</gene>
<dbReference type="AlphaFoldDB" id="A0A0M0JYT5"/>
<dbReference type="EMBL" id="JWZX01001945">
    <property type="protein sequence ID" value="KOO31734.1"/>
    <property type="molecule type" value="Genomic_DNA"/>
</dbReference>
<organism evidence="5 6">
    <name type="scientific">Chrysochromulina tobinii</name>
    <dbReference type="NCBI Taxonomy" id="1460289"/>
    <lineage>
        <taxon>Eukaryota</taxon>
        <taxon>Haptista</taxon>
        <taxon>Haptophyta</taxon>
        <taxon>Prymnesiophyceae</taxon>
        <taxon>Prymnesiales</taxon>
        <taxon>Chrysochromulinaceae</taxon>
        <taxon>Chrysochromulina</taxon>
    </lineage>
</organism>
<feature type="region of interest" description="Disordered" evidence="4">
    <location>
        <begin position="229"/>
        <end position="255"/>
    </location>
</feature>
<name>A0A0M0JYT5_9EUKA</name>
<accession>A0A0M0JYT5</accession>
<dbReference type="Proteomes" id="UP000037460">
    <property type="component" value="Unassembled WGS sequence"/>
</dbReference>
<dbReference type="Gene3D" id="1.10.287.3240">
    <property type="match status" value="1"/>
</dbReference>
<dbReference type="OrthoDB" id="7676488at2759"/>